<proteinExistence type="inferred from homology"/>
<evidence type="ECO:0000259" key="3">
    <source>
        <dbReference type="PROSITE" id="PS50160"/>
    </source>
</evidence>
<dbReference type="AlphaFoldDB" id="A0A0F9X4P9"/>
<dbReference type="SUPFAM" id="SSF50249">
    <property type="entry name" value="Nucleic acid-binding proteins"/>
    <property type="match status" value="1"/>
</dbReference>
<dbReference type="InterPro" id="IPR012340">
    <property type="entry name" value="NA-bd_OB-fold"/>
</dbReference>
<evidence type="ECO:0000256" key="1">
    <source>
        <dbReference type="ARBA" id="ARBA00007572"/>
    </source>
</evidence>
<protein>
    <recommendedName>
        <fullName evidence="3">ATP-dependent DNA ligase family profile domain-containing protein</fullName>
    </recommendedName>
</protein>
<dbReference type="PANTHER" id="PTHR45674">
    <property type="entry name" value="DNA LIGASE 1/3 FAMILY MEMBER"/>
    <property type="match status" value="1"/>
</dbReference>
<dbReference type="PANTHER" id="PTHR45674:SF4">
    <property type="entry name" value="DNA LIGASE 1"/>
    <property type="match status" value="1"/>
</dbReference>
<comment type="caution">
    <text evidence="4">The sequence shown here is derived from an EMBL/GenBank/DDBJ whole genome shotgun (WGS) entry which is preliminary data.</text>
</comment>
<dbReference type="SUPFAM" id="SSF56091">
    <property type="entry name" value="DNA ligase/mRNA capping enzyme, catalytic domain"/>
    <property type="match status" value="1"/>
</dbReference>
<dbReference type="InterPro" id="IPR050191">
    <property type="entry name" value="ATP-dep_DNA_ligase"/>
</dbReference>
<dbReference type="EMBL" id="LAZR01000084">
    <property type="protein sequence ID" value="KKN93796.1"/>
    <property type="molecule type" value="Genomic_DNA"/>
</dbReference>
<dbReference type="GO" id="GO:0006310">
    <property type="term" value="P:DNA recombination"/>
    <property type="evidence" value="ECO:0007669"/>
    <property type="project" value="InterPro"/>
</dbReference>
<evidence type="ECO:0000313" key="4">
    <source>
        <dbReference type="EMBL" id="KKN93796.1"/>
    </source>
</evidence>
<dbReference type="Pfam" id="PF01068">
    <property type="entry name" value="DNA_ligase_A_M"/>
    <property type="match status" value="1"/>
</dbReference>
<gene>
    <name evidence="4" type="ORF">LCGC14_0196290</name>
</gene>
<dbReference type="GO" id="GO:0005524">
    <property type="term" value="F:ATP binding"/>
    <property type="evidence" value="ECO:0007669"/>
    <property type="project" value="InterPro"/>
</dbReference>
<dbReference type="InterPro" id="IPR016059">
    <property type="entry name" value="DNA_ligase_ATP-dep_CS"/>
</dbReference>
<evidence type="ECO:0000256" key="2">
    <source>
        <dbReference type="ARBA" id="ARBA00022598"/>
    </source>
</evidence>
<name>A0A0F9X4P9_9ZZZZ</name>
<dbReference type="PROSITE" id="PS50160">
    <property type="entry name" value="DNA_LIGASE_A3"/>
    <property type="match status" value="1"/>
</dbReference>
<keyword evidence="2" id="KW-0436">Ligase</keyword>
<dbReference type="Gene3D" id="3.30.470.30">
    <property type="entry name" value="DNA ligase/mRNA capping enzyme"/>
    <property type="match status" value="1"/>
</dbReference>
<reference evidence="4" key="1">
    <citation type="journal article" date="2015" name="Nature">
        <title>Complex archaea that bridge the gap between prokaryotes and eukaryotes.</title>
        <authorList>
            <person name="Spang A."/>
            <person name="Saw J.H."/>
            <person name="Jorgensen S.L."/>
            <person name="Zaremba-Niedzwiedzka K."/>
            <person name="Martijn J."/>
            <person name="Lind A.E."/>
            <person name="van Eijk R."/>
            <person name="Schleper C."/>
            <person name="Guy L."/>
            <person name="Ettema T.J."/>
        </authorList>
    </citation>
    <scope>NUCLEOTIDE SEQUENCE</scope>
</reference>
<sequence length="286" mass="32733">MAGGTSMLCHKGSPDELKPFGDDTMAEQKFDGDRVIAVVKAGKVALLSRTNNNITYRYPEIIEQLRKIKSDVILDGEMIVLINGRDEFNEGISHRRSLKSEEKIKARVITHPATYMAFDILVMNGNEVITKTLTERRKLLQGLFDKEKYDDVIRISQQFTDIQKAWDDAVKNDQEGIIIKNMSSQYSYGRSRNWLKIKYNKDADLVFDSYEENPAGGKLIKTVAHEDDEIEINLEKKPLHVQCAGFNWAPVKARLDSNKSAKIKVQYLGITKDKRLRMPTFKEMLD</sequence>
<dbReference type="InterPro" id="IPR012310">
    <property type="entry name" value="DNA_ligase_ATP-dep_cent"/>
</dbReference>
<dbReference type="PROSITE" id="PS00697">
    <property type="entry name" value="DNA_LIGASE_A1"/>
    <property type="match status" value="1"/>
</dbReference>
<organism evidence="4">
    <name type="scientific">marine sediment metagenome</name>
    <dbReference type="NCBI Taxonomy" id="412755"/>
    <lineage>
        <taxon>unclassified sequences</taxon>
        <taxon>metagenomes</taxon>
        <taxon>ecological metagenomes</taxon>
    </lineage>
</organism>
<dbReference type="GO" id="GO:0003910">
    <property type="term" value="F:DNA ligase (ATP) activity"/>
    <property type="evidence" value="ECO:0007669"/>
    <property type="project" value="InterPro"/>
</dbReference>
<accession>A0A0F9X4P9</accession>
<feature type="domain" description="ATP-dependent DNA ligase family profile" evidence="3">
    <location>
        <begin position="106"/>
        <end position="211"/>
    </location>
</feature>
<comment type="similarity">
    <text evidence="1">Belongs to the ATP-dependent DNA ligase family.</text>
</comment>
<dbReference type="GO" id="GO:0006281">
    <property type="term" value="P:DNA repair"/>
    <property type="evidence" value="ECO:0007669"/>
    <property type="project" value="InterPro"/>
</dbReference>